<dbReference type="EMBL" id="JBGBZA010000002">
    <property type="protein sequence ID" value="MEY9320442.1"/>
    <property type="molecule type" value="Genomic_DNA"/>
</dbReference>
<comment type="caution">
    <text evidence="1">The sequence shown here is derived from an EMBL/GenBank/DDBJ whole genome shotgun (WGS) entry which is preliminary data.</text>
</comment>
<evidence type="ECO:0000313" key="2">
    <source>
        <dbReference type="Proteomes" id="UP001565471"/>
    </source>
</evidence>
<dbReference type="Proteomes" id="UP001565471">
    <property type="component" value="Unassembled WGS sequence"/>
</dbReference>
<organism evidence="1 2">
    <name type="scientific">Bradyrhizobium elkanii</name>
    <dbReference type="NCBI Taxonomy" id="29448"/>
    <lineage>
        <taxon>Bacteria</taxon>
        <taxon>Pseudomonadati</taxon>
        <taxon>Pseudomonadota</taxon>
        <taxon>Alphaproteobacteria</taxon>
        <taxon>Hyphomicrobiales</taxon>
        <taxon>Nitrobacteraceae</taxon>
        <taxon>Bradyrhizobium</taxon>
    </lineage>
</organism>
<reference evidence="1 2" key="1">
    <citation type="submission" date="2024-07" db="EMBL/GenBank/DDBJ databases">
        <title>Genomic Encyclopedia of Type Strains, Phase V (KMG-V): Genome sequencing to study the core and pangenomes of soil and plant-associated prokaryotes.</title>
        <authorList>
            <person name="Whitman W."/>
        </authorList>
    </citation>
    <scope>NUCLEOTIDE SEQUENCE [LARGE SCALE GENOMIC DNA]</scope>
    <source>
        <strain evidence="1 2">USDA 415</strain>
    </source>
</reference>
<sequence length="64" mass="7015">MQTFDAGLFHLGCNRMTAIAYQPIEAGADKEVSAKLLRQAIQFVDVAFAVTDMNATLRLSEPLD</sequence>
<keyword evidence="2" id="KW-1185">Reference proteome</keyword>
<protein>
    <submittedName>
        <fullName evidence="1">Uncharacterized protein</fullName>
    </submittedName>
</protein>
<name>A0ABV4FAE9_BRAEL</name>
<evidence type="ECO:0000313" key="1">
    <source>
        <dbReference type="EMBL" id="MEY9320442.1"/>
    </source>
</evidence>
<accession>A0ABV4FAE9</accession>
<proteinExistence type="predicted"/>
<gene>
    <name evidence="1" type="ORF">ABIF29_007241</name>
</gene>